<keyword evidence="1" id="KW-0805">Transcription regulation</keyword>
<dbReference type="Proteomes" id="UP001589818">
    <property type="component" value="Unassembled WGS sequence"/>
</dbReference>
<dbReference type="Gene3D" id="2.60.120.10">
    <property type="entry name" value="Jelly Rolls"/>
    <property type="match status" value="1"/>
</dbReference>
<evidence type="ECO:0000313" key="6">
    <source>
        <dbReference type="Proteomes" id="UP001589818"/>
    </source>
</evidence>
<keyword evidence="6" id="KW-1185">Reference proteome</keyword>
<dbReference type="PANTHER" id="PTHR43280">
    <property type="entry name" value="ARAC-FAMILY TRANSCRIPTIONAL REGULATOR"/>
    <property type="match status" value="1"/>
</dbReference>
<feature type="domain" description="HTH araC/xylS-type" evidence="4">
    <location>
        <begin position="199"/>
        <end position="298"/>
    </location>
</feature>
<dbReference type="InterPro" id="IPR011051">
    <property type="entry name" value="RmlC_Cupin_sf"/>
</dbReference>
<dbReference type="InterPro" id="IPR003313">
    <property type="entry name" value="AraC-bd"/>
</dbReference>
<proteinExistence type="predicted"/>
<dbReference type="PROSITE" id="PS01124">
    <property type="entry name" value="HTH_ARAC_FAMILY_2"/>
    <property type="match status" value="1"/>
</dbReference>
<dbReference type="InterPro" id="IPR020449">
    <property type="entry name" value="Tscrpt_reg_AraC-type_HTH"/>
</dbReference>
<organism evidence="5 6">
    <name type="scientific">Paenibacillus mendelii</name>
    <dbReference type="NCBI Taxonomy" id="206163"/>
    <lineage>
        <taxon>Bacteria</taxon>
        <taxon>Bacillati</taxon>
        <taxon>Bacillota</taxon>
        <taxon>Bacilli</taxon>
        <taxon>Bacillales</taxon>
        <taxon>Paenibacillaceae</taxon>
        <taxon>Paenibacillus</taxon>
    </lineage>
</organism>
<accession>A0ABV6J7V7</accession>
<keyword evidence="3" id="KW-0804">Transcription</keyword>
<sequence>MRMLELKPQTHFLTHHACRRITINDAVIEWIDIIFEDPTGVAYCSPHSHDWFEFNYVAAGSMETAFEDGIMRAMDAGTFILIPPGAVHSHKYDPVSPHEGLCLRWRLERKAQMTTDSEAKSDEITVYDKLLRLKNWTLSPMRDEIGLADRLERLLAESEAGEQAIFVQMTFIRFLMRLAEAVSSSYPALSAESATDGLTRKVDIFLNDLQDRQLDVKKLAASLHLSYAHVAREFKRRTGQTIVGRLTEIRLNKAIEYLVHKNMTIKEIAEKAGFASVYYFSRVFKNSFGVSPTQYRAEQKLKQHH</sequence>
<evidence type="ECO:0000313" key="5">
    <source>
        <dbReference type="EMBL" id="MFC0391968.1"/>
    </source>
</evidence>
<dbReference type="InterPro" id="IPR018060">
    <property type="entry name" value="HTH_AraC"/>
</dbReference>
<dbReference type="PRINTS" id="PR00032">
    <property type="entry name" value="HTHARAC"/>
</dbReference>
<dbReference type="SUPFAM" id="SSF51182">
    <property type="entry name" value="RmlC-like cupins"/>
    <property type="match status" value="1"/>
</dbReference>
<dbReference type="InterPro" id="IPR018062">
    <property type="entry name" value="HTH_AraC-typ_CS"/>
</dbReference>
<dbReference type="PROSITE" id="PS00041">
    <property type="entry name" value="HTH_ARAC_FAMILY_1"/>
    <property type="match status" value="1"/>
</dbReference>
<dbReference type="PANTHER" id="PTHR43280:SF28">
    <property type="entry name" value="HTH-TYPE TRANSCRIPTIONAL ACTIVATOR RHAS"/>
    <property type="match status" value="1"/>
</dbReference>
<dbReference type="InterPro" id="IPR009057">
    <property type="entry name" value="Homeodomain-like_sf"/>
</dbReference>
<evidence type="ECO:0000256" key="1">
    <source>
        <dbReference type="ARBA" id="ARBA00023015"/>
    </source>
</evidence>
<comment type="caution">
    <text evidence="5">The sequence shown here is derived from an EMBL/GenBank/DDBJ whole genome shotgun (WGS) entry which is preliminary data.</text>
</comment>
<protein>
    <submittedName>
        <fullName evidence="5">Helix-turn-helix domain-containing protein</fullName>
    </submittedName>
</protein>
<dbReference type="Pfam" id="PF02311">
    <property type="entry name" value="AraC_binding"/>
    <property type="match status" value="1"/>
</dbReference>
<gene>
    <name evidence="5" type="ORF">ACFFJ8_11405</name>
</gene>
<dbReference type="Gene3D" id="1.10.10.60">
    <property type="entry name" value="Homeodomain-like"/>
    <property type="match status" value="2"/>
</dbReference>
<dbReference type="SMART" id="SM00342">
    <property type="entry name" value="HTH_ARAC"/>
    <property type="match status" value="1"/>
</dbReference>
<name>A0ABV6J7V7_9BACL</name>
<evidence type="ECO:0000256" key="2">
    <source>
        <dbReference type="ARBA" id="ARBA00023125"/>
    </source>
</evidence>
<evidence type="ECO:0000256" key="3">
    <source>
        <dbReference type="ARBA" id="ARBA00023163"/>
    </source>
</evidence>
<evidence type="ECO:0000259" key="4">
    <source>
        <dbReference type="PROSITE" id="PS01124"/>
    </source>
</evidence>
<reference evidence="5 6" key="1">
    <citation type="submission" date="2024-09" db="EMBL/GenBank/DDBJ databases">
        <authorList>
            <person name="Sun Q."/>
            <person name="Mori K."/>
        </authorList>
    </citation>
    <scope>NUCLEOTIDE SEQUENCE [LARGE SCALE GENOMIC DNA]</scope>
    <source>
        <strain evidence="5 6">CCM 4839</strain>
    </source>
</reference>
<dbReference type="Pfam" id="PF12833">
    <property type="entry name" value="HTH_18"/>
    <property type="match status" value="1"/>
</dbReference>
<keyword evidence="2" id="KW-0238">DNA-binding</keyword>
<dbReference type="RefSeq" id="WP_204820318.1">
    <property type="nucleotide sequence ID" value="NZ_JANHOF010000007.1"/>
</dbReference>
<dbReference type="InterPro" id="IPR014710">
    <property type="entry name" value="RmlC-like_jellyroll"/>
</dbReference>
<dbReference type="SUPFAM" id="SSF46689">
    <property type="entry name" value="Homeodomain-like"/>
    <property type="match status" value="1"/>
</dbReference>
<dbReference type="EMBL" id="JBHLVF010000013">
    <property type="protein sequence ID" value="MFC0391968.1"/>
    <property type="molecule type" value="Genomic_DNA"/>
</dbReference>